<dbReference type="EMBL" id="MFJE01000002">
    <property type="protein sequence ID" value="OGG15328.1"/>
    <property type="molecule type" value="Genomic_DNA"/>
</dbReference>
<dbReference type="AlphaFoldDB" id="A0A1F5ZSA2"/>
<organism evidence="1 2">
    <name type="scientific">Candidatus Gottesmanbacteria bacterium RIFCSPHIGHO2_01_FULL_39_10</name>
    <dbReference type="NCBI Taxonomy" id="1798375"/>
    <lineage>
        <taxon>Bacteria</taxon>
        <taxon>Candidatus Gottesmaniibacteriota</taxon>
    </lineage>
</organism>
<comment type="caution">
    <text evidence="1">The sequence shown here is derived from an EMBL/GenBank/DDBJ whole genome shotgun (WGS) entry which is preliminary data.</text>
</comment>
<dbReference type="STRING" id="1798375.A2773_01365"/>
<accession>A0A1F5ZSA2</accession>
<sequence>MTEIRSVKEEIKVSKIISEALEEALFGVTPKSYREIWSDMLGKILDLQNPGFITHWKKAKPEYQDEMGRLVELPFNEFLRDIARIENSVYSALALEGKQQTLN</sequence>
<gene>
    <name evidence="1" type="ORF">A2773_01365</name>
</gene>
<evidence type="ECO:0000313" key="1">
    <source>
        <dbReference type="EMBL" id="OGG15328.1"/>
    </source>
</evidence>
<protein>
    <submittedName>
        <fullName evidence="1">Uncharacterized protein</fullName>
    </submittedName>
</protein>
<evidence type="ECO:0000313" key="2">
    <source>
        <dbReference type="Proteomes" id="UP000177383"/>
    </source>
</evidence>
<proteinExistence type="predicted"/>
<name>A0A1F5ZSA2_9BACT</name>
<reference evidence="1 2" key="1">
    <citation type="journal article" date="2016" name="Nat. Commun.">
        <title>Thousands of microbial genomes shed light on interconnected biogeochemical processes in an aquifer system.</title>
        <authorList>
            <person name="Anantharaman K."/>
            <person name="Brown C.T."/>
            <person name="Hug L.A."/>
            <person name="Sharon I."/>
            <person name="Castelle C.J."/>
            <person name="Probst A.J."/>
            <person name="Thomas B.C."/>
            <person name="Singh A."/>
            <person name="Wilkins M.J."/>
            <person name="Karaoz U."/>
            <person name="Brodie E.L."/>
            <person name="Williams K.H."/>
            <person name="Hubbard S.S."/>
            <person name="Banfield J.F."/>
        </authorList>
    </citation>
    <scope>NUCLEOTIDE SEQUENCE [LARGE SCALE GENOMIC DNA]</scope>
</reference>
<dbReference type="Proteomes" id="UP000177383">
    <property type="component" value="Unassembled WGS sequence"/>
</dbReference>